<evidence type="ECO:0000313" key="4">
    <source>
        <dbReference type="Proteomes" id="UP000184233"/>
    </source>
</evidence>
<dbReference type="SMART" id="SM00448">
    <property type="entry name" value="REC"/>
    <property type="match status" value="1"/>
</dbReference>
<dbReference type="PANTHER" id="PTHR44520">
    <property type="entry name" value="RESPONSE REGULATOR RCP1-RELATED"/>
    <property type="match status" value="1"/>
</dbReference>
<feature type="domain" description="Response regulatory" evidence="2">
    <location>
        <begin position="5"/>
        <end position="132"/>
    </location>
</feature>
<gene>
    <name evidence="3" type="ORF">BGO89_03065</name>
</gene>
<dbReference type="InterPro" id="IPR001789">
    <property type="entry name" value="Sig_transdc_resp-reg_receiver"/>
</dbReference>
<dbReference type="GO" id="GO:0000160">
    <property type="term" value="P:phosphorelay signal transduction system"/>
    <property type="evidence" value="ECO:0007669"/>
    <property type="project" value="InterPro"/>
</dbReference>
<evidence type="ECO:0000259" key="2">
    <source>
        <dbReference type="PROSITE" id="PS50110"/>
    </source>
</evidence>
<dbReference type="STRING" id="1895771.BGO89_03065"/>
<comment type="caution">
    <text evidence="3">The sequence shown here is derived from an EMBL/GenBank/DDBJ whole genome shotgun (WGS) entry which is preliminary data.</text>
</comment>
<organism evidence="3 4">
    <name type="scientific">Candidatus Kapaibacterium thiocyanatum</name>
    <dbReference type="NCBI Taxonomy" id="1895771"/>
    <lineage>
        <taxon>Bacteria</taxon>
        <taxon>Pseudomonadati</taxon>
        <taxon>Candidatus Kapaibacteriota</taxon>
        <taxon>Candidatus Kapaibacteriia</taxon>
        <taxon>Candidatus Kapaibacteriales</taxon>
        <taxon>Candidatus Kapaibacteriaceae</taxon>
        <taxon>Candidatus Kapaibacterium</taxon>
    </lineage>
</organism>
<protein>
    <recommendedName>
        <fullName evidence="2">Response regulatory domain-containing protein</fullName>
    </recommendedName>
</protein>
<dbReference type="Pfam" id="PF00072">
    <property type="entry name" value="Response_reg"/>
    <property type="match status" value="1"/>
</dbReference>
<dbReference type="EMBL" id="MKVH01000013">
    <property type="protein sequence ID" value="OJX59410.1"/>
    <property type="molecule type" value="Genomic_DNA"/>
</dbReference>
<feature type="modified residue" description="4-aspartylphosphate" evidence="1">
    <location>
        <position position="62"/>
    </location>
</feature>
<sequence>MNYQSVLIVDDDSTTVFLLKLLMERTNFSGTVLAAPDGKQALDLVSQITCTGRTMPDLIFLDLNMPVMNGWEFLEAFDPLSSELAAAPKVVILSSTIDPIDISRAGNYPFVLRFISKPLTRTHLAELAADACGRA</sequence>
<dbReference type="InterPro" id="IPR011006">
    <property type="entry name" value="CheY-like_superfamily"/>
</dbReference>
<dbReference type="PROSITE" id="PS50110">
    <property type="entry name" value="RESPONSE_REGULATORY"/>
    <property type="match status" value="1"/>
</dbReference>
<name>A0A1M3L2G4_9BACT</name>
<accession>A0A1M3L2G4</accession>
<dbReference type="SUPFAM" id="SSF52172">
    <property type="entry name" value="CheY-like"/>
    <property type="match status" value="1"/>
</dbReference>
<dbReference type="PANTHER" id="PTHR44520:SF2">
    <property type="entry name" value="RESPONSE REGULATOR RCP1"/>
    <property type="match status" value="1"/>
</dbReference>
<evidence type="ECO:0000313" key="3">
    <source>
        <dbReference type="EMBL" id="OJX59410.1"/>
    </source>
</evidence>
<keyword evidence="1" id="KW-0597">Phosphoprotein</keyword>
<dbReference type="Gene3D" id="3.40.50.2300">
    <property type="match status" value="1"/>
</dbReference>
<dbReference type="InterPro" id="IPR052893">
    <property type="entry name" value="TCS_response_regulator"/>
</dbReference>
<evidence type="ECO:0000256" key="1">
    <source>
        <dbReference type="PROSITE-ProRule" id="PRU00169"/>
    </source>
</evidence>
<dbReference type="Proteomes" id="UP000184233">
    <property type="component" value="Unassembled WGS sequence"/>
</dbReference>
<reference evidence="3 4" key="1">
    <citation type="submission" date="2016-09" db="EMBL/GenBank/DDBJ databases">
        <title>Genome-resolved meta-omics ties microbial dynamics to process performance in biotechnology for thiocyanate degradation.</title>
        <authorList>
            <person name="Kantor R.S."/>
            <person name="Huddy R.J."/>
            <person name="Iyer R."/>
            <person name="Thomas B.C."/>
            <person name="Brown C.T."/>
            <person name="Anantharaman K."/>
            <person name="Tringe S."/>
            <person name="Hettich R.L."/>
            <person name="Harrison S.T."/>
            <person name="Banfield J.F."/>
        </authorList>
    </citation>
    <scope>NUCLEOTIDE SEQUENCE [LARGE SCALE GENOMIC DNA]</scope>
    <source>
        <strain evidence="3">59-99</strain>
    </source>
</reference>
<proteinExistence type="predicted"/>
<dbReference type="AlphaFoldDB" id="A0A1M3L2G4"/>